<keyword evidence="3" id="KW-0238">DNA-binding</keyword>
<keyword evidence="2" id="KW-0805">Transcription regulation</keyword>
<dbReference type="InterPro" id="IPR036390">
    <property type="entry name" value="WH_DNA-bd_sf"/>
</dbReference>
<evidence type="ECO:0000313" key="6">
    <source>
        <dbReference type="EMBL" id="NVO58114.1"/>
    </source>
</evidence>
<dbReference type="Proteomes" id="UP000630805">
    <property type="component" value="Unassembled WGS sequence"/>
</dbReference>
<evidence type="ECO:0000256" key="1">
    <source>
        <dbReference type="ARBA" id="ARBA00009437"/>
    </source>
</evidence>
<dbReference type="InterPro" id="IPR036388">
    <property type="entry name" value="WH-like_DNA-bd_sf"/>
</dbReference>
<accession>A0ABX2PYQ5</accession>
<reference evidence="6 7" key="1">
    <citation type="submission" date="2020-06" db="EMBL/GenBank/DDBJ databases">
        <authorList>
            <person name="Cao W.R."/>
        </authorList>
    </citation>
    <scope>NUCLEOTIDE SEQUENCE [LARGE SCALE GENOMIC DNA]</scope>
    <source>
        <strain evidence="6 7">B1Z28</strain>
    </source>
</reference>
<dbReference type="SUPFAM" id="SSF53850">
    <property type="entry name" value="Periplasmic binding protein-like II"/>
    <property type="match status" value="1"/>
</dbReference>
<feature type="domain" description="HTH lysR-type" evidence="5">
    <location>
        <begin position="1"/>
        <end position="58"/>
    </location>
</feature>
<gene>
    <name evidence="6" type="ORF">HW561_20175</name>
</gene>
<keyword evidence="4" id="KW-0804">Transcription</keyword>
<dbReference type="CDD" id="cd08422">
    <property type="entry name" value="PBP2_CrgA_like"/>
    <property type="match status" value="1"/>
</dbReference>
<dbReference type="InterPro" id="IPR000847">
    <property type="entry name" value="LysR_HTH_N"/>
</dbReference>
<evidence type="ECO:0000259" key="5">
    <source>
        <dbReference type="PROSITE" id="PS50931"/>
    </source>
</evidence>
<dbReference type="Pfam" id="PF00126">
    <property type="entry name" value="HTH_1"/>
    <property type="match status" value="1"/>
</dbReference>
<name>A0ABX2PYQ5_9RHOB</name>
<keyword evidence="7" id="KW-1185">Reference proteome</keyword>
<dbReference type="Gene3D" id="1.10.10.10">
    <property type="entry name" value="Winged helix-like DNA-binding domain superfamily/Winged helix DNA-binding domain"/>
    <property type="match status" value="1"/>
</dbReference>
<proteinExistence type="inferred from homology"/>
<evidence type="ECO:0000313" key="7">
    <source>
        <dbReference type="Proteomes" id="UP000630805"/>
    </source>
</evidence>
<evidence type="ECO:0000256" key="4">
    <source>
        <dbReference type="ARBA" id="ARBA00023163"/>
    </source>
</evidence>
<dbReference type="Gene3D" id="3.40.190.290">
    <property type="match status" value="1"/>
</dbReference>
<dbReference type="Pfam" id="PF03466">
    <property type="entry name" value="LysR_substrate"/>
    <property type="match status" value="1"/>
</dbReference>
<dbReference type="RefSeq" id="WP_176867161.1">
    <property type="nucleotide sequence ID" value="NZ_JABXWT010000018.1"/>
</dbReference>
<dbReference type="InterPro" id="IPR005119">
    <property type="entry name" value="LysR_subst-bd"/>
</dbReference>
<dbReference type="SUPFAM" id="SSF46785">
    <property type="entry name" value="Winged helix' DNA-binding domain"/>
    <property type="match status" value="1"/>
</dbReference>
<dbReference type="PROSITE" id="PS50931">
    <property type="entry name" value="HTH_LYSR"/>
    <property type="match status" value="1"/>
</dbReference>
<sequence>MDLESVRLFVRAAEKLNISEAGRSLGLAPAVASTRLAKLEKNLGSDLLHRSTRKVSLSTEGAEFLPFARELLAQEKAARAALGLETSEASGTLRFTAPSSFAQMYVAPILPEFLDTHPNVKLDLHLSDSMVGLIEGSFDLSLRNSALEDSSLKARKLADDRRILCASPDYLQRHGTPQQPIDLEDHALIGFQDQSARNLRTADGKTGVFDPQSASCRLVLNNGLSQKAATVAGAGISMNSMWSVHDEIRKGSLVRVLPEFDVDDQSVLWLVYPKSNVLTAKVRVFIDYLIEKIGKSPVWASD</sequence>
<dbReference type="InterPro" id="IPR058163">
    <property type="entry name" value="LysR-type_TF_proteobact-type"/>
</dbReference>
<dbReference type="PANTHER" id="PTHR30537">
    <property type="entry name" value="HTH-TYPE TRANSCRIPTIONAL REGULATOR"/>
    <property type="match status" value="1"/>
</dbReference>
<evidence type="ECO:0000256" key="2">
    <source>
        <dbReference type="ARBA" id="ARBA00023015"/>
    </source>
</evidence>
<comment type="caution">
    <text evidence="6">The sequence shown here is derived from an EMBL/GenBank/DDBJ whole genome shotgun (WGS) entry which is preliminary data.</text>
</comment>
<protein>
    <submittedName>
        <fullName evidence="6">LysR family transcriptional regulator</fullName>
    </submittedName>
</protein>
<dbReference type="PANTHER" id="PTHR30537:SF5">
    <property type="entry name" value="HTH-TYPE TRANSCRIPTIONAL ACTIVATOR TTDR-RELATED"/>
    <property type="match status" value="1"/>
</dbReference>
<dbReference type="EMBL" id="JABXWT010000018">
    <property type="protein sequence ID" value="NVO58114.1"/>
    <property type="molecule type" value="Genomic_DNA"/>
</dbReference>
<evidence type="ECO:0000256" key="3">
    <source>
        <dbReference type="ARBA" id="ARBA00023125"/>
    </source>
</evidence>
<comment type="similarity">
    <text evidence="1">Belongs to the LysR transcriptional regulatory family.</text>
</comment>
<organism evidence="6 7">
    <name type="scientific">Ruegeria haliotis</name>
    <dbReference type="NCBI Taxonomy" id="2747601"/>
    <lineage>
        <taxon>Bacteria</taxon>
        <taxon>Pseudomonadati</taxon>
        <taxon>Pseudomonadota</taxon>
        <taxon>Alphaproteobacteria</taxon>
        <taxon>Rhodobacterales</taxon>
        <taxon>Roseobacteraceae</taxon>
        <taxon>Ruegeria</taxon>
    </lineage>
</organism>